<feature type="compositionally biased region" description="Basic residues" evidence="1">
    <location>
        <begin position="23"/>
        <end position="32"/>
    </location>
</feature>
<evidence type="ECO:0000313" key="3">
    <source>
        <dbReference type="Proteomes" id="UP000673691"/>
    </source>
</evidence>
<dbReference type="AlphaFoldDB" id="A0A8H7ZX40"/>
<name>A0A8H7ZX40_9FUNG</name>
<accession>A0A8H7ZX40</accession>
<feature type="region of interest" description="Disordered" evidence="1">
    <location>
        <begin position="47"/>
        <end position="67"/>
    </location>
</feature>
<keyword evidence="3" id="KW-1185">Reference proteome</keyword>
<proteinExistence type="predicted"/>
<evidence type="ECO:0000313" key="2">
    <source>
        <dbReference type="EMBL" id="KAG5461020.1"/>
    </source>
</evidence>
<dbReference type="EMBL" id="JAEFCI010004318">
    <property type="protein sequence ID" value="KAG5461020.1"/>
    <property type="molecule type" value="Genomic_DNA"/>
</dbReference>
<organism evidence="2 3">
    <name type="scientific">Olpidium bornovanus</name>
    <dbReference type="NCBI Taxonomy" id="278681"/>
    <lineage>
        <taxon>Eukaryota</taxon>
        <taxon>Fungi</taxon>
        <taxon>Fungi incertae sedis</taxon>
        <taxon>Olpidiomycota</taxon>
        <taxon>Olpidiomycotina</taxon>
        <taxon>Olpidiomycetes</taxon>
        <taxon>Olpidiales</taxon>
        <taxon>Olpidiaceae</taxon>
        <taxon>Olpidium</taxon>
    </lineage>
</organism>
<dbReference type="OrthoDB" id="2139348at2759"/>
<evidence type="ECO:0000256" key="1">
    <source>
        <dbReference type="SAM" id="MobiDB-lite"/>
    </source>
</evidence>
<protein>
    <submittedName>
        <fullName evidence="2">Uncharacterized protein</fullName>
    </submittedName>
</protein>
<reference evidence="2 3" key="1">
    <citation type="journal article" name="Sci. Rep.">
        <title>Genome-scale phylogenetic analyses confirm Olpidium as the closest living zoosporic fungus to the non-flagellated, terrestrial fungi.</title>
        <authorList>
            <person name="Chang Y."/>
            <person name="Rochon D."/>
            <person name="Sekimoto S."/>
            <person name="Wang Y."/>
            <person name="Chovatia M."/>
            <person name="Sandor L."/>
            <person name="Salamov A."/>
            <person name="Grigoriev I.V."/>
            <person name="Stajich J.E."/>
            <person name="Spatafora J.W."/>
        </authorList>
    </citation>
    <scope>NUCLEOTIDE SEQUENCE [LARGE SCALE GENOMIC DNA]</scope>
    <source>
        <strain evidence="2">S191</strain>
    </source>
</reference>
<comment type="caution">
    <text evidence="2">The sequence shown here is derived from an EMBL/GenBank/DDBJ whole genome shotgun (WGS) entry which is preliminary data.</text>
</comment>
<feature type="region of interest" description="Disordered" evidence="1">
    <location>
        <begin position="1"/>
        <end position="35"/>
    </location>
</feature>
<dbReference type="Proteomes" id="UP000673691">
    <property type="component" value="Unassembled WGS sequence"/>
</dbReference>
<sequence>MSAPSPPRPPSSPRRPPPPPRPPRPRRRHTGARRTCPTWCAGALPAASRVSARHHKGAGNESKRRGWREQGCANRLRLLRRRAYLFFAAPKQVRLQAQALGVRTFAGPMDCLRKAVKEGGALSLYRVRLGLLPSSARRAEI</sequence>
<feature type="compositionally biased region" description="Pro residues" evidence="1">
    <location>
        <begin position="1"/>
        <end position="22"/>
    </location>
</feature>
<gene>
    <name evidence="2" type="ORF">BJ554DRAFT_6856</name>
</gene>